<evidence type="ECO:0000313" key="15">
    <source>
        <dbReference type="Proteomes" id="UP000663865"/>
    </source>
</evidence>
<accession>A0A818BND0</accession>
<dbReference type="Proteomes" id="UP000663851">
    <property type="component" value="Unassembled WGS sequence"/>
</dbReference>
<dbReference type="InterPro" id="IPR002229">
    <property type="entry name" value="RhesusRHD"/>
</dbReference>
<keyword evidence="5 6" id="KW-0472">Membrane</keyword>
<evidence type="ECO:0000313" key="14">
    <source>
        <dbReference type="EMBL" id="CAF4365051.1"/>
    </source>
</evidence>
<gene>
    <name evidence="11" type="ORF">FME351_LOCUS13351</name>
    <name evidence="12" type="ORF">GRG538_LOCUS27963</name>
    <name evidence="14" type="ORF">HFQ381_LOCUS17655</name>
    <name evidence="10" type="ORF">KIK155_LOCUS10019</name>
    <name evidence="8" type="ORF">LUA448_LOCUS9299</name>
    <name evidence="9" type="ORF">TIS948_LOCUS22726</name>
    <name evidence="13" type="ORF">TSG867_LOCUS5544</name>
</gene>
<feature type="transmembrane region" description="Helical" evidence="6">
    <location>
        <begin position="90"/>
        <end position="110"/>
    </location>
</feature>
<evidence type="ECO:0000313" key="13">
    <source>
        <dbReference type="EMBL" id="CAF4289674.1"/>
    </source>
</evidence>
<dbReference type="EMBL" id="CAJOBQ010000195">
    <property type="protein sequence ID" value="CAF4289674.1"/>
    <property type="molecule type" value="Genomic_DNA"/>
</dbReference>
<dbReference type="GO" id="GO:0097272">
    <property type="term" value="P:ammonium homeostasis"/>
    <property type="evidence" value="ECO:0007669"/>
    <property type="project" value="TreeGrafter"/>
</dbReference>
<dbReference type="EMBL" id="CAJNYV010001448">
    <property type="protein sequence ID" value="CAF3421920.1"/>
    <property type="molecule type" value="Genomic_DNA"/>
</dbReference>
<dbReference type="Proteomes" id="UP000663862">
    <property type="component" value="Unassembled WGS sequence"/>
</dbReference>
<dbReference type="EMBL" id="CAJNXB010003887">
    <property type="protein sequence ID" value="CAF3344899.1"/>
    <property type="molecule type" value="Genomic_DNA"/>
</dbReference>
<dbReference type="InterPro" id="IPR029020">
    <property type="entry name" value="Ammonium/urea_transptr"/>
</dbReference>
<organism evidence="10 15">
    <name type="scientific">Rotaria socialis</name>
    <dbReference type="NCBI Taxonomy" id="392032"/>
    <lineage>
        <taxon>Eukaryota</taxon>
        <taxon>Metazoa</taxon>
        <taxon>Spiralia</taxon>
        <taxon>Gnathifera</taxon>
        <taxon>Rotifera</taxon>
        <taxon>Eurotatoria</taxon>
        <taxon>Bdelloidea</taxon>
        <taxon>Philodinida</taxon>
        <taxon>Philodinidae</taxon>
        <taxon>Rotaria</taxon>
    </lineage>
</organism>
<dbReference type="GO" id="GO:0008519">
    <property type="term" value="F:ammonium channel activity"/>
    <property type="evidence" value="ECO:0007669"/>
    <property type="project" value="InterPro"/>
</dbReference>
<evidence type="ECO:0000256" key="2">
    <source>
        <dbReference type="ARBA" id="ARBA00011036"/>
    </source>
</evidence>
<dbReference type="Proteomes" id="UP000663869">
    <property type="component" value="Unassembled WGS sequence"/>
</dbReference>
<dbReference type="Proteomes" id="UP000663872">
    <property type="component" value="Unassembled WGS sequence"/>
</dbReference>
<dbReference type="EMBL" id="CAJNYU010001576">
    <property type="protein sequence ID" value="CAF3450320.1"/>
    <property type="molecule type" value="Genomic_DNA"/>
</dbReference>
<evidence type="ECO:0000313" key="12">
    <source>
        <dbReference type="EMBL" id="CAF3695335.1"/>
    </source>
</evidence>
<feature type="domain" description="Ammonium transporter AmtB-like" evidence="7">
    <location>
        <begin position="1"/>
        <end position="110"/>
    </location>
</feature>
<dbReference type="OrthoDB" id="534912at2759"/>
<dbReference type="Pfam" id="PF00909">
    <property type="entry name" value="Ammonium_transp"/>
    <property type="match status" value="1"/>
</dbReference>
<evidence type="ECO:0000313" key="9">
    <source>
        <dbReference type="EMBL" id="CAF3344899.1"/>
    </source>
</evidence>
<dbReference type="SUPFAM" id="SSF111352">
    <property type="entry name" value="Ammonium transporter"/>
    <property type="match status" value="1"/>
</dbReference>
<dbReference type="InterPro" id="IPR024041">
    <property type="entry name" value="NH4_transpt_AmtB-like_dom"/>
</dbReference>
<evidence type="ECO:0000313" key="8">
    <source>
        <dbReference type="EMBL" id="CAF3314178.1"/>
    </source>
</evidence>
<dbReference type="PANTHER" id="PTHR11730">
    <property type="entry name" value="AMMONIUM TRANSPORTER"/>
    <property type="match status" value="1"/>
</dbReference>
<dbReference type="EMBL" id="CAJOBO010001321">
    <property type="protein sequence ID" value="CAF4365051.1"/>
    <property type="molecule type" value="Genomic_DNA"/>
</dbReference>
<evidence type="ECO:0000256" key="6">
    <source>
        <dbReference type="SAM" id="Phobius"/>
    </source>
</evidence>
<proteinExistence type="inferred from homology"/>
<evidence type="ECO:0000256" key="3">
    <source>
        <dbReference type="ARBA" id="ARBA00022692"/>
    </source>
</evidence>
<evidence type="ECO:0000313" key="11">
    <source>
        <dbReference type="EMBL" id="CAF3450320.1"/>
    </source>
</evidence>
<dbReference type="Gene3D" id="1.10.3430.10">
    <property type="entry name" value="Ammonium transporter AmtB like domains"/>
    <property type="match status" value="1"/>
</dbReference>
<dbReference type="PANTHER" id="PTHR11730:SF60">
    <property type="entry name" value="RH50, ISOFORM D"/>
    <property type="match status" value="1"/>
</dbReference>
<dbReference type="EMBL" id="CAJNYT010004837">
    <property type="protein sequence ID" value="CAF3695335.1"/>
    <property type="molecule type" value="Genomic_DNA"/>
</dbReference>
<comment type="caution">
    <text evidence="10">The sequence shown here is derived from an EMBL/GenBank/DDBJ whole genome shotgun (WGS) entry which is preliminary data.</text>
</comment>
<comment type="subcellular location">
    <subcellularLocation>
        <location evidence="1">Membrane</location>
        <topology evidence="1">Multi-pass membrane protein</topology>
    </subcellularLocation>
</comment>
<evidence type="ECO:0000256" key="4">
    <source>
        <dbReference type="ARBA" id="ARBA00022989"/>
    </source>
</evidence>
<dbReference type="PRINTS" id="PR00342">
    <property type="entry name" value="RHESUSRHD"/>
</dbReference>
<evidence type="ECO:0000256" key="1">
    <source>
        <dbReference type="ARBA" id="ARBA00004141"/>
    </source>
</evidence>
<dbReference type="GO" id="GO:0005886">
    <property type="term" value="C:plasma membrane"/>
    <property type="evidence" value="ECO:0007669"/>
    <property type="project" value="InterPro"/>
</dbReference>
<evidence type="ECO:0000256" key="5">
    <source>
        <dbReference type="ARBA" id="ARBA00023136"/>
    </source>
</evidence>
<evidence type="ECO:0000259" key="7">
    <source>
        <dbReference type="Pfam" id="PF00909"/>
    </source>
</evidence>
<keyword evidence="3 6" id="KW-0812">Transmembrane</keyword>
<dbReference type="Proteomes" id="UP000663865">
    <property type="component" value="Unassembled WGS sequence"/>
</dbReference>
<dbReference type="Proteomes" id="UP000663833">
    <property type="component" value="Unassembled WGS sequence"/>
</dbReference>
<keyword evidence="4 6" id="KW-1133">Transmembrane helix</keyword>
<name>A0A818BND0_9BILA</name>
<protein>
    <recommendedName>
        <fullName evidence="7">Ammonium transporter AmtB-like domain-containing protein</fullName>
    </recommendedName>
</protein>
<dbReference type="AlphaFoldDB" id="A0A818BND0"/>
<comment type="similarity">
    <text evidence="2">Belongs to the ammonium transporter (TC 2.A.49) family. Rh subfamily.</text>
</comment>
<reference evidence="10" key="1">
    <citation type="submission" date="2021-02" db="EMBL/GenBank/DDBJ databases">
        <authorList>
            <person name="Nowell W R."/>
        </authorList>
    </citation>
    <scope>NUCLEOTIDE SEQUENCE</scope>
</reference>
<sequence length="112" mass="11518">MIIGTLAGMISVLGFHFLLPKLKQYRLHDTCAVNNLHGIPGLVAGVTGIIVASIGNRSGSLTSLTDACCGGGKSRNNSTQSAYQATARGLTLGMAVVGGLITGFMLRLPIFA</sequence>
<dbReference type="EMBL" id="CAJNYD010001057">
    <property type="protein sequence ID" value="CAF3314178.1"/>
    <property type="molecule type" value="Genomic_DNA"/>
</dbReference>
<evidence type="ECO:0000313" key="10">
    <source>
        <dbReference type="EMBL" id="CAF3421920.1"/>
    </source>
</evidence>
<dbReference type="Proteomes" id="UP000663825">
    <property type="component" value="Unassembled WGS sequence"/>
</dbReference>